<evidence type="ECO:0000313" key="1">
    <source>
        <dbReference type="Ensembl" id="ENSCATP00000007427.1"/>
    </source>
</evidence>
<dbReference type="Proteomes" id="UP000233060">
    <property type="component" value="Unassembled WGS sequence"/>
</dbReference>
<evidence type="ECO:0000313" key="2">
    <source>
        <dbReference type="Proteomes" id="UP000233060"/>
    </source>
</evidence>
<reference evidence="1" key="2">
    <citation type="submission" date="2025-09" db="UniProtKB">
        <authorList>
            <consortium name="Ensembl"/>
        </authorList>
    </citation>
    <scope>IDENTIFICATION</scope>
</reference>
<proteinExistence type="predicted"/>
<reference evidence="1" key="1">
    <citation type="submission" date="2025-08" db="UniProtKB">
        <authorList>
            <consortium name="Ensembl"/>
        </authorList>
    </citation>
    <scope>IDENTIFICATION</scope>
</reference>
<name>A0A2K5L3A4_CERAT</name>
<dbReference type="GeneTree" id="ENSGT00910000148431"/>
<accession>A0A2K5L3A4</accession>
<keyword evidence="2" id="KW-1185">Reference proteome</keyword>
<dbReference type="OMA" id="IKKEANC"/>
<sequence length="116" mass="12847">MFLLPRMHLACETGMILPGNSAGHHKDPKGNSYLNVTVWPAAAVFYGSAQSLITLFLPFIKKEANCPSQENGVITCHRHFIPSPRPFPELAELTPCRRTPASRGLDQQPPASRLPW</sequence>
<organism evidence="1 2">
    <name type="scientific">Cercocebus atys</name>
    <name type="common">Sooty mangabey</name>
    <name type="synonym">Cercocebus torquatus atys</name>
    <dbReference type="NCBI Taxonomy" id="9531"/>
    <lineage>
        <taxon>Eukaryota</taxon>
        <taxon>Metazoa</taxon>
        <taxon>Chordata</taxon>
        <taxon>Craniata</taxon>
        <taxon>Vertebrata</taxon>
        <taxon>Euteleostomi</taxon>
        <taxon>Mammalia</taxon>
        <taxon>Eutheria</taxon>
        <taxon>Euarchontoglires</taxon>
        <taxon>Primates</taxon>
        <taxon>Haplorrhini</taxon>
        <taxon>Catarrhini</taxon>
        <taxon>Cercopithecidae</taxon>
        <taxon>Cercopithecinae</taxon>
        <taxon>Cercocebus</taxon>
    </lineage>
</organism>
<dbReference type="AlphaFoldDB" id="A0A2K5L3A4"/>
<protein>
    <submittedName>
        <fullName evidence="1">Uncharacterized protein</fullName>
    </submittedName>
</protein>
<dbReference type="Ensembl" id="ENSCATT00000025668.1">
    <property type="protein sequence ID" value="ENSCATP00000007427.1"/>
    <property type="gene ID" value="ENSCATG00000022218.1"/>
</dbReference>
<dbReference type="Bgee" id="ENSCATG00000022218">
    <property type="expression patterns" value="Expressed in skeletal muscle tissue and 12 other cell types or tissues"/>
</dbReference>